<dbReference type="Proteomes" id="UP001519460">
    <property type="component" value="Unassembled WGS sequence"/>
</dbReference>
<evidence type="ECO:0000313" key="2">
    <source>
        <dbReference type="Proteomes" id="UP001519460"/>
    </source>
</evidence>
<organism evidence="1 2">
    <name type="scientific">Batillaria attramentaria</name>
    <dbReference type="NCBI Taxonomy" id="370345"/>
    <lineage>
        <taxon>Eukaryota</taxon>
        <taxon>Metazoa</taxon>
        <taxon>Spiralia</taxon>
        <taxon>Lophotrochozoa</taxon>
        <taxon>Mollusca</taxon>
        <taxon>Gastropoda</taxon>
        <taxon>Caenogastropoda</taxon>
        <taxon>Sorbeoconcha</taxon>
        <taxon>Cerithioidea</taxon>
        <taxon>Batillariidae</taxon>
        <taxon>Batillaria</taxon>
    </lineage>
</organism>
<dbReference type="EMBL" id="JACVVK020000028">
    <property type="protein sequence ID" value="KAK7502055.1"/>
    <property type="molecule type" value="Genomic_DNA"/>
</dbReference>
<gene>
    <name evidence="1" type="ORF">BaRGS_00006807</name>
</gene>
<accession>A0ABD0LR65</accession>
<comment type="caution">
    <text evidence="1">The sequence shown here is derived from an EMBL/GenBank/DDBJ whole genome shotgun (WGS) entry which is preliminary data.</text>
</comment>
<dbReference type="AlphaFoldDB" id="A0ABD0LR65"/>
<proteinExistence type="predicted"/>
<sequence length="87" mass="9604">MINSALVEEFVATAADKRPFVEKNKMELKRVYGGMVRIIWVFELLPAYASGVMARIYGQHGGGSKVLQSETLGGFATQVELRGTRIN</sequence>
<protein>
    <submittedName>
        <fullName evidence="1">Uncharacterized protein</fullName>
    </submittedName>
</protein>
<keyword evidence="2" id="KW-1185">Reference proteome</keyword>
<evidence type="ECO:0000313" key="1">
    <source>
        <dbReference type="EMBL" id="KAK7502055.1"/>
    </source>
</evidence>
<reference evidence="1 2" key="1">
    <citation type="journal article" date="2023" name="Sci. Data">
        <title>Genome assembly of the Korean intertidal mud-creeper Batillaria attramentaria.</title>
        <authorList>
            <person name="Patra A.K."/>
            <person name="Ho P.T."/>
            <person name="Jun S."/>
            <person name="Lee S.J."/>
            <person name="Kim Y."/>
            <person name="Won Y.J."/>
        </authorList>
    </citation>
    <scope>NUCLEOTIDE SEQUENCE [LARGE SCALE GENOMIC DNA]</scope>
    <source>
        <strain evidence="1">Wonlab-2016</strain>
    </source>
</reference>
<name>A0ABD0LR65_9CAEN</name>